<sequence length="188" mass="20907">MSTEATLLARSNSTCELCSAETSLSPYVVPPHTQLSVDHSVMLCDYCKVQLEDPEQTDVNHWHCLNESMWSEHPPVQVLAWRQLKHLSAENGWAQDLVDMMYMEDDVQKWAELGLGDDQEKTLDANGAELSKGDSVTVIKDLPVKGTKQVIKQGTVIRGINLSDDPTLVSGKVNGQSMYVIAAYCRKK</sequence>
<evidence type="ECO:0000313" key="2">
    <source>
        <dbReference type="EMBL" id="TCK47573.1"/>
    </source>
</evidence>
<dbReference type="EMBL" id="SMGD01000014">
    <property type="protein sequence ID" value="TCK47573.1"/>
    <property type="molecule type" value="Genomic_DNA"/>
</dbReference>
<evidence type="ECO:0000313" key="3">
    <source>
        <dbReference type="Proteomes" id="UP000295565"/>
    </source>
</evidence>
<dbReference type="OrthoDB" id="9810131at2"/>
<dbReference type="AlphaFoldDB" id="A0A4R1JAA7"/>
<organism evidence="2 3">
    <name type="scientific">Celerinatantimonas diazotrophica</name>
    <dbReference type="NCBI Taxonomy" id="412034"/>
    <lineage>
        <taxon>Bacteria</taxon>
        <taxon>Pseudomonadati</taxon>
        <taxon>Pseudomonadota</taxon>
        <taxon>Gammaproteobacteria</taxon>
        <taxon>Celerinatantimonadaceae</taxon>
        <taxon>Celerinatantimonas</taxon>
    </lineage>
</organism>
<dbReference type="RefSeq" id="WP_131913380.1">
    <property type="nucleotide sequence ID" value="NZ_OU594967.1"/>
</dbReference>
<dbReference type="PANTHER" id="PTHR30305:SF3">
    <property type="entry name" value="PROTEIN YJDM"/>
    <property type="match status" value="1"/>
</dbReference>
<comment type="caution">
    <text evidence="2">The sequence shown here is derived from an EMBL/GenBank/DDBJ whole genome shotgun (WGS) entry which is preliminary data.</text>
</comment>
<dbReference type="PANTHER" id="PTHR30305">
    <property type="entry name" value="PROTEIN YJDM-RELATED"/>
    <property type="match status" value="1"/>
</dbReference>
<dbReference type="SUPFAM" id="SSF82057">
    <property type="entry name" value="Prokaryotic SH3-related domain"/>
    <property type="match status" value="1"/>
</dbReference>
<dbReference type="Pfam" id="PF03831">
    <property type="entry name" value="YjdM"/>
    <property type="match status" value="1"/>
</dbReference>
<gene>
    <name evidence="2" type="ORF">EV690_2609</name>
</gene>
<evidence type="ECO:0000259" key="1">
    <source>
        <dbReference type="SMART" id="SM00782"/>
    </source>
</evidence>
<dbReference type="Gene3D" id="2.30.30.40">
    <property type="entry name" value="SH3 Domains"/>
    <property type="match status" value="1"/>
</dbReference>
<accession>A0A4R1JAA7</accession>
<protein>
    <submittedName>
        <fullName evidence="2">Protein PhnA</fullName>
    </submittedName>
</protein>
<dbReference type="Proteomes" id="UP000295565">
    <property type="component" value="Unassembled WGS sequence"/>
</dbReference>
<reference evidence="2 3" key="1">
    <citation type="submission" date="2019-03" db="EMBL/GenBank/DDBJ databases">
        <title>Genomic Encyclopedia of Type Strains, Phase IV (KMG-IV): sequencing the most valuable type-strain genomes for metagenomic binning, comparative biology and taxonomic classification.</title>
        <authorList>
            <person name="Goeker M."/>
        </authorList>
    </citation>
    <scope>NUCLEOTIDE SEQUENCE [LARGE SCALE GENOMIC DNA]</scope>
    <source>
        <strain evidence="2 3">DSM 18577</strain>
    </source>
</reference>
<proteinExistence type="predicted"/>
<dbReference type="SMART" id="SM00782">
    <property type="entry name" value="PhnA_Zn_Ribbon"/>
    <property type="match status" value="1"/>
</dbReference>
<dbReference type="InterPro" id="IPR013991">
    <property type="entry name" value="PhnaA_N_proteobac"/>
</dbReference>
<keyword evidence="3" id="KW-1185">Reference proteome</keyword>
<feature type="domain" description="PhnA protein N-terminal proteobacterial" evidence="1">
    <location>
        <begin position="6"/>
        <end position="52"/>
    </location>
</feature>
<dbReference type="InterPro" id="IPR013988">
    <property type="entry name" value="YjdM_C"/>
</dbReference>
<name>A0A4R1JAA7_9GAMM</name>